<comment type="caution">
    <text evidence="3">The sequence shown here is derived from an EMBL/GenBank/DDBJ whole genome shotgun (WGS) entry which is preliminary data.</text>
</comment>
<evidence type="ECO:0000313" key="4">
    <source>
        <dbReference type="Proteomes" id="UP000189462"/>
    </source>
</evidence>
<feature type="signal peptide" evidence="1">
    <location>
        <begin position="1"/>
        <end position="30"/>
    </location>
</feature>
<keyword evidence="4" id="KW-1185">Reference proteome</keyword>
<dbReference type="InterPro" id="IPR015168">
    <property type="entry name" value="SsuA/THI5"/>
</dbReference>
<evidence type="ECO:0000313" key="3">
    <source>
        <dbReference type="EMBL" id="OOG23691.1"/>
    </source>
</evidence>
<reference evidence="3 4" key="1">
    <citation type="submission" date="2017-02" db="EMBL/GenBank/DDBJ databases">
        <title>Genomic diversity within the haloalkaliphilic genus Thioalkalivibrio.</title>
        <authorList>
            <person name="Ahn A.-C."/>
            <person name="Meier-Kolthoff J."/>
            <person name="Overmars L."/>
            <person name="Richter M."/>
            <person name="Woyke T."/>
            <person name="Sorokin D.Y."/>
            <person name="Muyzer G."/>
        </authorList>
    </citation>
    <scope>NUCLEOTIDE SEQUENCE [LARGE SCALE GENOMIC DNA]</scope>
    <source>
        <strain evidence="3 4">ALJD</strain>
    </source>
</reference>
<dbReference type="SUPFAM" id="SSF53850">
    <property type="entry name" value="Periplasmic binding protein-like II"/>
    <property type="match status" value="1"/>
</dbReference>
<dbReference type="PANTHER" id="PTHR30024">
    <property type="entry name" value="ALIPHATIC SULFONATES-BINDING PROTEIN-RELATED"/>
    <property type="match status" value="1"/>
</dbReference>
<dbReference type="STRING" id="108003.B1C78_10415"/>
<dbReference type="AlphaFoldDB" id="A0A1V3NF54"/>
<name>A0A1V3NF54_9GAMM</name>
<gene>
    <name evidence="3" type="ORF">B1C78_10415</name>
</gene>
<evidence type="ECO:0000256" key="1">
    <source>
        <dbReference type="SAM" id="SignalP"/>
    </source>
</evidence>
<protein>
    <recommendedName>
        <fullName evidence="2">SsuA/THI5-like domain-containing protein</fullName>
    </recommendedName>
</protein>
<organism evidence="3 4">
    <name type="scientific">Thioalkalivibrio denitrificans</name>
    <dbReference type="NCBI Taxonomy" id="108003"/>
    <lineage>
        <taxon>Bacteria</taxon>
        <taxon>Pseudomonadati</taxon>
        <taxon>Pseudomonadota</taxon>
        <taxon>Gammaproteobacteria</taxon>
        <taxon>Chromatiales</taxon>
        <taxon>Ectothiorhodospiraceae</taxon>
        <taxon>Thioalkalivibrio</taxon>
    </lineage>
</organism>
<feature type="domain" description="SsuA/THI5-like" evidence="2">
    <location>
        <begin position="109"/>
        <end position="272"/>
    </location>
</feature>
<evidence type="ECO:0000259" key="2">
    <source>
        <dbReference type="Pfam" id="PF09084"/>
    </source>
</evidence>
<dbReference type="EMBL" id="MVBK01000059">
    <property type="protein sequence ID" value="OOG23691.1"/>
    <property type="molecule type" value="Genomic_DNA"/>
</dbReference>
<dbReference type="Proteomes" id="UP000189462">
    <property type="component" value="Unassembled WGS sequence"/>
</dbReference>
<dbReference type="RefSeq" id="WP_175628281.1">
    <property type="nucleotide sequence ID" value="NZ_MVBK01000059.1"/>
</dbReference>
<proteinExistence type="predicted"/>
<dbReference type="Pfam" id="PF09084">
    <property type="entry name" value="NMT1"/>
    <property type="match status" value="1"/>
</dbReference>
<dbReference type="Gene3D" id="3.40.190.10">
    <property type="entry name" value="Periplasmic binding protein-like II"/>
    <property type="match status" value="2"/>
</dbReference>
<keyword evidence="1" id="KW-0732">Signal</keyword>
<accession>A0A1V3NF54</accession>
<feature type="chain" id="PRO_5012618176" description="SsuA/THI5-like domain-containing protein" evidence="1">
    <location>
        <begin position="31"/>
        <end position="350"/>
    </location>
</feature>
<sequence>MSSREPGRPSAARWIVLLLMATTLCGTATAEPGAKTPPEFRIAGSPWVGDAPTRIAAELGYFNPPEHDTRTREVIRVEQYDTGKQAFEALLGEEVEFALAAPEPVAIGLLRRTVTSRDPGDDVVILASVTLSNLSHHVVTDRRRGIERPVQLAGRRIGLVLDTSAHHAWDRFAEFHGMASDSVTLVDMPIGELAEGLARGHIDAAVTWDPWVEPITETLGDQAVVFSMRELHAVDWLLVTRREIALARPDITDRVLRGYLRAIDHIYRNPDALHTPPPSNIIWHINLGWSVLSNLDTQFEWLRRRPEFARSYLPKPGQYLEAGPLSRVAPHRVKLPAYIHSPARPAEPGP</sequence>